<dbReference type="HOGENOM" id="CLU_027324_0_2_6"/>
<evidence type="ECO:0000313" key="4">
    <source>
        <dbReference type="EMBL" id="ESK40356.1"/>
    </source>
</evidence>
<organism evidence="4 5">
    <name type="scientific">Acinetobacter nectaris CIP 110549</name>
    <dbReference type="NCBI Taxonomy" id="1392540"/>
    <lineage>
        <taxon>Bacteria</taxon>
        <taxon>Pseudomonadati</taxon>
        <taxon>Pseudomonadota</taxon>
        <taxon>Gammaproteobacteria</taxon>
        <taxon>Moraxellales</taxon>
        <taxon>Moraxellaceae</taxon>
        <taxon>Acinetobacter</taxon>
    </lineage>
</organism>
<accession>V2TQP6</accession>
<dbReference type="Pfam" id="PF08125">
    <property type="entry name" value="Mannitol_dh_C"/>
    <property type="match status" value="1"/>
</dbReference>
<sequence>MNKPSLKSDSPSLWLHLGASAFFRAHQAYYLNKLHQLGDSSWEMHLANIRNSHSQKILEQLKSQNGYYTLEIISPNGHIEYEPVHSLKNIILWNPSISNTVEVGIHPNTKIISFTVTEGGYFLTDQGNLDLSHPDILNDLNSNTEIQTLYGALYLILHERMQQLGQQGAVTLLSCDNLRNNGDSFKKGLMDFIKAKKDDALLSWVTQYVSAPNSMVDRITPKFDASIHTRMQAAGLKADLEPLTCERYTRWVVQDNFIHGRPQLERVGVEFVKDVAPYEEAKIRLLNASHSGLAWMGALINKAFIHETLDNVYIQTLIKEYAEEDVAKALKMHGIEIDTTLEIATILERFKNPYVKDTVARVSSDSISKLHGFIVPTIKDRFSQNHIPTAALKIAALYFLFLEKHYAQQLDFTYEDRAFDTIDLSNIFTHATPEKAFVETEVLFGSLTTQTEFREHLLKAILEVKNYFALSRQSNNEELKK</sequence>
<dbReference type="InterPro" id="IPR013118">
    <property type="entry name" value="Mannitol_DH_C"/>
</dbReference>
<dbReference type="InterPro" id="IPR013328">
    <property type="entry name" value="6PGD_dom2"/>
</dbReference>
<dbReference type="OrthoDB" id="271711at2"/>
<dbReference type="InterPro" id="IPR008927">
    <property type="entry name" value="6-PGluconate_DH-like_C_sf"/>
</dbReference>
<dbReference type="eggNOG" id="COG0246">
    <property type="taxonomic scope" value="Bacteria"/>
</dbReference>
<dbReference type="InterPro" id="IPR013131">
    <property type="entry name" value="Mannitol_DH_N"/>
</dbReference>
<proteinExistence type="predicted"/>
<dbReference type="PANTHER" id="PTHR43362">
    <property type="entry name" value="MANNITOL DEHYDROGENASE DSF1-RELATED"/>
    <property type="match status" value="1"/>
</dbReference>
<dbReference type="Pfam" id="PF01232">
    <property type="entry name" value="Mannitol_dh"/>
    <property type="match status" value="1"/>
</dbReference>
<protein>
    <recommendedName>
        <fullName evidence="6">Mannitol dehydrogenase C-terminal domain-containing protein</fullName>
    </recommendedName>
</protein>
<dbReference type="PANTHER" id="PTHR43362:SF7">
    <property type="entry name" value="D-MANNONATE OXIDOREDUCTASE"/>
    <property type="match status" value="1"/>
</dbReference>
<keyword evidence="5" id="KW-1185">Reference proteome</keyword>
<gene>
    <name evidence="4" type="ORF">P256_00804</name>
</gene>
<dbReference type="InterPro" id="IPR000669">
    <property type="entry name" value="Mannitol_DH"/>
</dbReference>
<evidence type="ECO:0008006" key="6">
    <source>
        <dbReference type="Google" id="ProtNLM"/>
    </source>
</evidence>
<feature type="domain" description="Mannitol dehydrogenase N-terminal" evidence="2">
    <location>
        <begin position="15"/>
        <end position="265"/>
    </location>
</feature>
<evidence type="ECO:0000259" key="3">
    <source>
        <dbReference type="Pfam" id="PF08125"/>
    </source>
</evidence>
<dbReference type="Gene3D" id="3.40.50.720">
    <property type="entry name" value="NAD(P)-binding Rossmann-like Domain"/>
    <property type="match status" value="1"/>
</dbReference>
<evidence type="ECO:0000313" key="5">
    <source>
        <dbReference type="Proteomes" id="UP000023785"/>
    </source>
</evidence>
<dbReference type="STRING" id="1392540.P256_00804"/>
<evidence type="ECO:0000256" key="1">
    <source>
        <dbReference type="ARBA" id="ARBA00023002"/>
    </source>
</evidence>
<dbReference type="AlphaFoldDB" id="V2TQP6"/>
<name>V2TQP6_9GAMM</name>
<dbReference type="SUPFAM" id="SSF51735">
    <property type="entry name" value="NAD(P)-binding Rossmann-fold domains"/>
    <property type="match status" value="1"/>
</dbReference>
<feature type="domain" description="Mannitol dehydrogenase C-terminal" evidence="3">
    <location>
        <begin position="274"/>
        <end position="461"/>
    </location>
</feature>
<dbReference type="GO" id="GO:0042840">
    <property type="term" value="P:D-glucuronate catabolic process"/>
    <property type="evidence" value="ECO:0007669"/>
    <property type="project" value="TreeGrafter"/>
</dbReference>
<dbReference type="PATRIC" id="fig|1392540.3.peg.780"/>
<dbReference type="InterPro" id="IPR050988">
    <property type="entry name" value="Mannitol_DH/Oxidoreductase"/>
</dbReference>
<dbReference type="GO" id="GO:0008866">
    <property type="term" value="F:fructuronate reductase activity"/>
    <property type="evidence" value="ECO:0007669"/>
    <property type="project" value="TreeGrafter"/>
</dbReference>
<dbReference type="Proteomes" id="UP000023785">
    <property type="component" value="Unassembled WGS sequence"/>
</dbReference>
<dbReference type="InterPro" id="IPR036291">
    <property type="entry name" value="NAD(P)-bd_dom_sf"/>
</dbReference>
<reference evidence="4 5" key="1">
    <citation type="submission" date="2013-10" db="EMBL/GenBank/DDBJ databases">
        <title>The Genome Sequence of Acinetobacter nectaris CIP 110549.</title>
        <authorList>
            <consortium name="The Broad Institute Genomics Platform"/>
            <consortium name="The Broad Institute Genome Sequencing Center for Infectious Disease"/>
            <person name="Cerqueira G."/>
            <person name="Feldgarden M."/>
            <person name="Courvalin P."/>
            <person name="Grillot-Courvalin C."/>
            <person name="Clermont D."/>
            <person name="Rocha E."/>
            <person name="Yoon E.-J."/>
            <person name="Nemec A."/>
            <person name="Young S.K."/>
            <person name="Zeng Q."/>
            <person name="Gargeya S."/>
            <person name="Fitzgerald M."/>
            <person name="Abouelleil A."/>
            <person name="Alvarado L."/>
            <person name="Berlin A.M."/>
            <person name="Chapman S.B."/>
            <person name="Gainer-Dewar J."/>
            <person name="Goldberg J."/>
            <person name="Gnerre S."/>
            <person name="Griggs A."/>
            <person name="Gujja S."/>
            <person name="Hansen M."/>
            <person name="Howarth C."/>
            <person name="Imamovic A."/>
            <person name="Ireland A."/>
            <person name="Larimer J."/>
            <person name="McCowan C."/>
            <person name="Murphy C."/>
            <person name="Pearson M."/>
            <person name="Poon T.W."/>
            <person name="Priest M."/>
            <person name="Roberts A."/>
            <person name="Saif S."/>
            <person name="Shea T."/>
            <person name="Sykes S."/>
            <person name="Wortman J."/>
            <person name="Nusbaum C."/>
            <person name="Birren B."/>
        </authorList>
    </citation>
    <scope>NUCLEOTIDE SEQUENCE [LARGE SCALE GENOMIC DNA]</scope>
    <source>
        <strain evidence="4 5">CIP 110549</strain>
    </source>
</reference>
<dbReference type="RefSeq" id="WP_023272390.1">
    <property type="nucleotide sequence ID" value="NZ_KI530712.1"/>
</dbReference>
<evidence type="ECO:0000259" key="2">
    <source>
        <dbReference type="Pfam" id="PF01232"/>
    </source>
</evidence>
<dbReference type="SUPFAM" id="SSF48179">
    <property type="entry name" value="6-phosphogluconate dehydrogenase C-terminal domain-like"/>
    <property type="match status" value="1"/>
</dbReference>
<dbReference type="PRINTS" id="PR00084">
    <property type="entry name" value="MTLDHDRGNASE"/>
</dbReference>
<comment type="caution">
    <text evidence="4">The sequence shown here is derived from an EMBL/GenBank/DDBJ whole genome shotgun (WGS) entry which is preliminary data.</text>
</comment>
<dbReference type="Gene3D" id="1.10.1040.10">
    <property type="entry name" value="N-(1-d-carboxylethyl)-l-norvaline Dehydrogenase, domain 2"/>
    <property type="match status" value="1"/>
</dbReference>
<keyword evidence="1" id="KW-0560">Oxidoreductase</keyword>
<dbReference type="EMBL" id="AYER01000003">
    <property type="protein sequence ID" value="ESK40356.1"/>
    <property type="molecule type" value="Genomic_DNA"/>
</dbReference>